<keyword evidence="2" id="KW-1185">Reference proteome</keyword>
<dbReference type="Pfam" id="PF04199">
    <property type="entry name" value="Cyclase"/>
    <property type="match status" value="1"/>
</dbReference>
<dbReference type="RefSeq" id="WP_250637742.1">
    <property type="nucleotide sequence ID" value="NZ_JAVDUG010000001.1"/>
</dbReference>
<gene>
    <name evidence="1" type="ORF">J2W98_000051</name>
</gene>
<organism evidence="1 2">
    <name type="scientific">Paenibacillus peoriae</name>
    <dbReference type="NCBI Taxonomy" id="59893"/>
    <lineage>
        <taxon>Bacteria</taxon>
        <taxon>Bacillati</taxon>
        <taxon>Bacillota</taxon>
        <taxon>Bacilli</taxon>
        <taxon>Bacillales</taxon>
        <taxon>Paenibacillaceae</taxon>
        <taxon>Paenibacillus</taxon>
    </lineage>
</organism>
<comment type="caution">
    <text evidence="1">The sequence shown here is derived from an EMBL/GenBank/DDBJ whole genome shotgun (WGS) entry which is preliminary data.</text>
</comment>
<proteinExistence type="predicted"/>
<accession>A0ABU1Q996</accession>
<protein>
    <submittedName>
        <fullName evidence="1">Kynurenine formamidase</fullName>
    </submittedName>
</protein>
<sequence length="140" mass="16244">MKNSSIEMLQEYEELHEADILIFNTSYWKHRDTDFEKYANNFPAVSPKAAEFIRKNLPNCKAVAIDTMSIENLEEAKRNGYFVHHAFLDHEKYEEPTMLIYEDINPAPLIGKKILSAFTAPLRIKNHDASMVNIIVEVEE</sequence>
<name>A0ABU1Q996_9BACL</name>
<dbReference type="InterPro" id="IPR007325">
    <property type="entry name" value="KFase/CYL"/>
</dbReference>
<dbReference type="Gene3D" id="3.50.30.50">
    <property type="entry name" value="Putative cyclase"/>
    <property type="match status" value="1"/>
</dbReference>
<dbReference type="EMBL" id="JAVDUG010000001">
    <property type="protein sequence ID" value="MDR6775804.1"/>
    <property type="molecule type" value="Genomic_DNA"/>
</dbReference>
<reference evidence="1 2" key="1">
    <citation type="submission" date="2023-07" db="EMBL/GenBank/DDBJ databases">
        <title>Sorghum-associated microbial communities from plants grown in Nebraska, USA.</title>
        <authorList>
            <person name="Schachtman D."/>
        </authorList>
    </citation>
    <scope>NUCLEOTIDE SEQUENCE [LARGE SCALE GENOMIC DNA]</scope>
    <source>
        <strain evidence="1 2">BE143</strain>
    </source>
</reference>
<dbReference type="InterPro" id="IPR037175">
    <property type="entry name" value="KFase_sf"/>
</dbReference>
<evidence type="ECO:0000313" key="1">
    <source>
        <dbReference type="EMBL" id="MDR6775804.1"/>
    </source>
</evidence>
<dbReference type="SUPFAM" id="SSF102198">
    <property type="entry name" value="Putative cyclase"/>
    <property type="match status" value="1"/>
</dbReference>
<dbReference type="Proteomes" id="UP001266807">
    <property type="component" value="Unassembled WGS sequence"/>
</dbReference>
<evidence type="ECO:0000313" key="2">
    <source>
        <dbReference type="Proteomes" id="UP001266807"/>
    </source>
</evidence>